<dbReference type="PANTHER" id="PTHR42978">
    <property type="entry name" value="QUORUM-QUENCHING LACTONASE YTNP-RELATED-RELATED"/>
    <property type="match status" value="1"/>
</dbReference>
<dbReference type="SUPFAM" id="SSF56281">
    <property type="entry name" value="Metallo-hydrolase/oxidoreductase"/>
    <property type="match status" value="1"/>
</dbReference>
<keyword evidence="4" id="KW-0378">Hydrolase</keyword>
<dbReference type="EMBL" id="CP030918">
    <property type="protein sequence ID" value="AXC50573.1"/>
    <property type="molecule type" value="Genomic_DNA"/>
</dbReference>
<sequence length="252" mass="27719">MKTEAYIKSPPKELYVLDYGLFKVHANGRVIGICGFLIRTTAGENILIDTGFPRKYAYDFAASSAEDRLGEFGEVLDLTERNLPPAQLALTGIAVADVDILIMTHTHIDHVGGIADFPGRPILMSRAERALERPSYWGDLRPFDWPDREYLLIDADTEIGPGIRVLHVPGHAPGQLAIEVDLPETGTVLITGDAISRPSEIDEGFGGSWDVARACESGSRLMQRAEQSGAFVIYGHSPEQWPKLRKAPDFYG</sequence>
<dbReference type="Proteomes" id="UP000252023">
    <property type="component" value="Chromosome"/>
</dbReference>
<organism evidence="7 8">
    <name type="scientific">Paracoccus suum</name>
    <dbReference type="NCBI Taxonomy" id="2259340"/>
    <lineage>
        <taxon>Bacteria</taxon>
        <taxon>Pseudomonadati</taxon>
        <taxon>Pseudomonadota</taxon>
        <taxon>Alphaproteobacteria</taxon>
        <taxon>Rhodobacterales</taxon>
        <taxon>Paracoccaceae</taxon>
        <taxon>Paracoccus</taxon>
    </lineage>
</organism>
<reference evidence="8" key="1">
    <citation type="submission" date="2018-07" db="EMBL/GenBank/DDBJ databases">
        <title>Genome sequencing of Paracoccus sp. SC2-6.</title>
        <authorList>
            <person name="Heo J."/>
            <person name="Kim S.-J."/>
            <person name="Kwon S.-W."/>
        </authorList>
    </citation>
    <scope>NUCLEOTIDE SEQUENCE [LARGE SCALE GENOMIC DNA]</scope>
    <source>
        <strain evidence="8">SC2-6</strain>
    </source>
</reference>
<evidence type="ECO:0000256" key="3">
    <source>
        <dbReference type="ARBA" id="ARBA00022723"/>
    </source>
</evidence>
<gene>
    <name evidence="7" type="ORF">DRW48_13555</name>
</gene>
<dbReference type="Gene3D" id="3.60.15.10">
    <property type="entry name" value="Ribonuclease Z/Hydroxyacylglutathione hydrolase-like"/>
    <property type="match status" value="1"/>
</dbReference>
<accession>A0A344PMG8</accession>
<comment type="similarity">
    <text evidence="2">Belongs to the metallo-beta-lactamase superfamily.</text>
</comment>
<evidence type="ECO:0000256" key="4">
    <source>
        <dbReference type="ARBA" id="ARBA00022801"/>
    </source>
</evidence>
<name>A0A344PMG8_9RHOB</name>
<dbReference type="PANTHER" id="PTHR42978:SF2">
    <property type="entry name" value="102 KBASES UNSTABLE REGION: FROM 1 TO 119443"/>
    <property type="match status" value="1"/>
</dbReference>
<evidence type="ECO:0000256" key="1">
    <source>
        <dbReference type="ARBA" id="ARBA00001947"/>
    </source>
</evidence>
<dbReference type="InterPro" id="IPR036866">
    <property type="entry name" value="RibonucZ/Hydroxyglut_hydro"/>
</dbReference>
<dbReference type="AlphaFoldDB" id="A0A344PMG8"/>
<comment type="cofactor">
    <cofactor evidence="1">
        <name>Zn(2+)</name>
        <dbReference type="ChEBI" id="CHEBI:29105"/>
    </cofactor>
</comment>
<evidence type="ECO:0000313" key="7">
    <source>
        <dbReference type="EMBL" id="AXC50573.1"/>
    </source>
</evidence>
<evidence type="ECO:0000256" key="2">
    <source>
        <dbReference type="ARBA" id="ARBA00007749"/>
    </source>
</evidence>
<dbReference type="GO" id="GO:0046872">
    <property type="term" value="F:metal ion binding"/>
    <property type="evidence" value="ECO:0007669"/>
    <property type="project" value="UniProtKB-KW"/>
</dbReference>
<keyword evidence="8" id="KW-1185">Reference proteome</keyword>
<protein>
    <submittedName>
        <fullName evidence="7">N-acyl homoserine lactonase family protein</fullName>
    </submittedName>
</protein>
<dbReference type="OrthoDB" id="9773738at2"/>
<keyword evidence="5" id="KW-0862">Zinc</keyword>
<evidence type="ECO:0000259" key="6">
    <source>
        <dbReference type="SMART" id="SM00849"/>
    </source>
</evidence>
<proteinExistence type="inferred from homology"/>
<evidence type="ECO:0000313" key="8">
    <source>
        <dbReference type="Proteomes" id="UP000252023"/>
    </source>
</evidence>
<dbReference type="InterPro" id="IPR001279">
    <property type="entry name" value="Metallo-B-lactamas"/>
</dbReference>
<keyword evidence="3" id="KW-0479">Metal-binding</keyword>
<dbReference type="SMART" id="SM00849">
    <property type="entry name" value="Lactamase_B"/>
    <property type="match status" value="1"/>
</dbReference>
<dbReference type="GO" id="GO:0016787">
    <property type="term" value="F:hydrolase activity"/>
    <property type="evidence" value="ECO:0007669"/>
    <property type="project" value="UniProtKB-KW"/>
</dbReference>
<dbReference type="InterPro" id="IPR051013">
    <property type="entry name" value="MBL_superfamily_lactonases"/>
</dbReference>
<dbReference type="KEGG" id="pars:DRW48_13555"/>
<evidence type="ECO:0000256" key="5">
    <source>
        <dbReference type="ARBA" id="ARBA00022833"/>
    </source>
</evidence>
<feature type="domain" description="Metallo-beta-lactamase" evidence="6">
    <location>
        <begin position="32"/>
        <end position="236"/>
    </location>
</feature>
<dbReference type="Pfam" id="PF00753">
    <property type="entry name" value="Lactamase_B"/>
    <property type="match status" value="1"/>
</dbReference>
<dbReference type="CDD" id="cd07729">
    <property type="entry name" value="AHL_lactonase_MBL-fold"/>
    <property type="match status" value="1"/>
</dbReference>